<accession>A0A6N7IYG8</accession>
<dbReference type="EMBL" id="VOGC01000002">
    <property type="protein sequence ID" value="MQN00812.1"/>
    <property type="molecule type" value="Genomic_DNA"/>
</dbReference>
<evidence type="ECO:0000256" key="7">
    <source>
        <dbReference type="ARBA" id="ARBA00022833"/>
    </source>
</evidence>
<name>A0A6N7IYG8_9FIRM</name>
<dbReference type="GO" id="GO:0005507">
    <property type="term" value="F:copper ion binding"/>
    <property type="evidence" value="ECO:0007669"/>
    <property type="project" value="TreeGrafter"/>
</dbReference>
<dbReference type="InterPro" id="IPR038371">
    <property type="entry name" value="Cu_polyphenol_OxRdtase_sf"/>
</dbReference>
<evidence type="ECO:0000256" key="8">
    <source>
        <dbReference type="ARBA" id="ARBA00047989"/>
    </source>
</evidence>
<protein>
    <recommendedName>
        <fullName evidence="11">Purine nucleoside phosphorylase</fullName>
    </recommendedName>
</protein>
<keyword evidence="7" id="KW-0862">Zinc</keyword>
<evidence type="ECO:0000256" key="4">
    <source>
        <dbReference type="ARBA" id="ARBA00022679"/>
    </source>
</evidence>
<dbReference type="SUPFAM" id="SSF64438">
    <property type="entry name" value="CNF1/YfiH-like putative cysteine hydrolases"/>
    <property type="match status" value="1"/>
</dbReference>
<evidence type="ECO:0000256" key="3">
    <source>
        <dbReference type="ARBA" id="ARBA00007353"/>
    </source>
</evidence>
<comment type="catalytic activity">
    <reaction evidence="9">
        <text>adenosine + phosphate = alpha-D-ribose 1-phosphate + adenine</text>
        <dbReference type="Rhea" id="RHEA:27642"/>
        <dbReference type="ChEBI" id="CHEBI:16335"/>
        <dbReference type="ChEBI" id="CHEBI:16708"/>
        <dbReference type="ChEBI" id="CHEBI:43474"/>
        <dbReference type="ChEBI" id="CHEBI:57720"/>
        <dbReference type="EC" id="2.4.2.1"/>
    </reaction>
    <physiologicalReaction direction="left-to-right" evidence="9">
        <dbReference type="Rhea" id="RHEA:27643"/>
    </physiologicalReaction>
</comment>
<gene>
    <name evidence="12" type="primary">pgeF</name>
    <name evidence="12" type="ORF">FRC54_02300</name>
</gene>
<dbReference type="InterPro" id="IPR003730">
    <property type="entry name" value="Cu_polyphenol_OxRdtase"/>
</dbReference>
<dbReference type="PANTHER" id="PTHR30616">
    <property type="entry name" value="UNCHARACTERIZED PROTEIN YFIH"/>
    <property type="match status" value="1"/>
</dbReference>
<organism evidence="12 13">
    <name type="scientific">Candidatus Weimeria bifida</name>
    <dbReference type="NCBI Taxonomy" id="2599074"/>
    <lineage>
        <taxon>Bacteria</taxon>
        <taxon>Bacillati</taxon>
        <taxon>Bacillota</taxon>
        <taxon>Clostridia</taxon>
        <taxon>Lachnospirales</taxon>
        <taxon>Lachnospiraceae</taxon>
        <taxon>Candidatus Weimeria</taxon>
    </lineage>
</organism>
<keyword evidence="4" id="KW-0808">Transferase</keyword>
<evidence type="ECO:0000256" key="9">
    <source>
        <dbReference type="ARBA" id="ARBA00048968"/>
    </source>
</evidence>
<keyword evidence="13" id="KW-1185">Reference proteome</keyword>
<dbReference type="InterPro" id="IPR011324">
    <property type="entry name" value="Cytotoxic_necrot_fac-like_cat"/>
</dbReference>
<evidence type="ECO:0000256" key="6">
    <source>
        <dbReference type="ARBA" id="ARBA00022801"/>
    </source>
</evidence>
<comment type="caution">
    <text evidence="12">The sequence shown here is derived from an EMBL/GenBank/DDBJ whole genome shotgun (WGS) entry which is preliminary data.</text>
</comment>
<dbReference type="NCBIfam" id="TIGR00726">
    <property type="entry name" value="peptidoglycan editing factor PgeF"/>
    <property type="match status" value="1"/>
</dbReference>
<dbReference type="CDD" id="cd16833">
    <property type="entry name" value="YfiH"/>
    <property type="match status" value="1"/>
</dbReference>
<dbReference type="Gene3D" id="3.60.140.10">
    <property type="entry name" value="CNF1/YfiH-like putative cysteine hydrolases"/>
    <property type="match status" value="1"/>
</dbReference>
<comment type="catalytic activity">
    <reaction evidence="1">
        <text>inosine + phosphate = alpha-D-ribose 1-phosphate + hypoxanthine</text>
        <dbReference type="Rhea" id="RHEA:27646"/>
        <dbReference type="ChEBI" id="CHEBI:17368"/>
        <dbReference type="ChEBI" id="CHEBI:17596"/>
        <dbReference type="ChEBI" id="CHEBI:43474"/>
        <dbReference type="ChEBI" id="CHEBI:57720"/>
        <dbReference type="EC" id="2.4.2.1"/>
    </reaction>
    <physiologicalReaction direction="left-to-right" evidence="1">
        <dbReference type="Rhea" id="RHEA:27647"/>
    </physiologicalReaction>
</comment>
<keyword evidence="5" id="KW-0479">Metal-binding</keyword>
<proteinExistence type="inferred from homology"/>
<dbReference type="GO" id="GO:0016787">
    <property type="term" value="F:hydrolase activity"/>
    <property type="evidence" value="ECO:0007669"/>
    <property type="project" value="UniProtKB-KW"/>
</dbReference>
<evidence type="ECO:0000256" key="1">
    <source>
        <dbReference type="ARBA" id="ARBA00000553"/>
    </source>
</evidence>
<evidence type="ECO:0000256" key="11">
    <source>
        <dbReference type="RuleBase" id="RU361274"/>
    </source>
</evidence>
<comment type="catalytic activity">
    <reaction evidence="10">
        <text>S-methyl-5'-thioadenosine + phosphate = 5-(methylsulfanyl)-alpha-D-ribose 1-phosphate + adenine</text>
        <dbReference type="Rhea" id="RHEA:11852"/>
        <dbReference type="ChEBI" id="CHEBI:16708"/>
        <dbReference type="ChEBI" id="CHEBI:17509"/>
        <dbReference type="ChEBI" id="CHEBI:43474"/>
        <dbReference type="ChEBI" id="CHEBI:58533"/>
        <dbReference type="EC" id="2.4.2.28"/>
    </reaction>
    <physiologicalReaction direction="left-to-right" evidence="10">
        <dbReference type="Rhea" id="RHEA:11853"/>
    </physiologicalReaction>
</comment>
<evidence type="ECO:0000313" key="13">
    <source>
        <dbReference type="Proteomes" id="UP000460257"/>
    </source>
</evidence>
<evidence type="ECO:0000256" key="5">
    <source>
        <dbReference type="ARBA" id="ARBA00022723"/>
    </source>
</evidence>
<evidence type="ECO:0000256" key="10">
    <source>
        <dbReference type="ARBA" id="ARBA00049893"/>
    </source>
</evidence>
<keyword evidence="6" id="KW-0378">Hydrolase</keyword>
<sequence length="280" mass="30834">MNIIRKNSTEHLRFDTSKNIPLLTFDSLSKESCAMHGFTTRLGGVSRGFLKSLNFKEELGDTAENVAENFRRVSAAFDTTPDRIVLSQQTHTANVRVVKESDAGKGVTLPRDYSDVDGLVTDVPNLVLSIFSADCVPVLFLDPVRKCIGACHSGWRGTVSRISLNTIRAMHDNFGSAPSDIICAIGPSICIDCYEISTDVALQFKKEFPEHTPEILLDKHNGHFQLNLWSAVSITLKEAGVLPDHIHTTDICTCENPDLLFSHRASHGKRGVQGAFIKLL</sequence>
<comment type="catalytic activity">
    <reaction evidence="8">
        <text>adenosine + H2O + H(+) = inosine + NH4(+)</text>
        <dbReference type="Rhea" id="RHEA:24408"/>
        <dbReference type="ChEBI" id="CHEBI:15377"/>
        <dbReference type="ChEBI" id="CHEBI:15378"/>
        <dbReference type="ChEBI" id="CHEBI:16335"/>
        <dbReference type="ChEBI" id="CHEBI:17596"/>
        <dbReference type="ChEBI" id="CHEBI:28938"/>
        <dbReference type="EC" id="3.5.4.4"/>
    </reaction>
    <physiologicalReaction direction="left-to-right" evidence="8">
        <dbReference type="Rhea" id="RHEA:24409"/>
    </physiologicalReaction>
</comment>
<reference evidence="12" key="1">
    <citation type="journal article" date="2020" name="Appl. Environ. Microbiol.">
        <title>Medium-Chain Fatty Acid Synthesis by 'Candidatus Weimeria bifida' gen. nov., sp. nov., and 'Candidatus Pseudoramibacter fermentans' sp. nov.</title>
        <authorList>
            <person name="Scarborough M.J."/>
            <person name="Myers K.S."/>
            <person name="Donohue T.J."/>
            <person name="Noguera D.R."/>
        </authorList>
    </citation>
    <scope>NUCLEOTIDE SEQUENCE</scope>
    <source>
        <strain evidence="12">LCO1.1</strain>
    </source>
</reference>
<dbReference type="Pfam" id="PF02578">
    <property type="entry name" value="Cu-oxidase_4"/>
    <property type="match status" value="1"/>
</dbReference>
<dbReference type="Proteomes" id="UP000460257">
    <property type="component" value="Unassembled WGS sequence"/>
</dbReference>
<evidence type="ECO:0000313" key="12">
    <source>
        <dbReference type="EMBL" id="MQN00812.1"/>
    </source>
</evidence>
<dbReference type="AlphaFoldDB" id="A0A6N7IYG8"/>
<comment type="function">
    <text evidence="2">Purine nucleoside enzyme that catalyzes the phosphorolysis of adenosine and inosine nucleosides, yielding D-ribose 1-phosphate and the respective free bases, adenine and hypoxanthine. Also catalyzes the phosphorolysis of S-methyl-5'-thioadenosine into adenine and S-methyl-5-thio-alpha-D-ribose 1-phosphate. Also has adenosine deaminase activity.</text>
</comment>
<evidence type="ECO:0000256" key="2">
    <source>
        <dbReference type="ARBA" id="ARBA00003215"/>
    </source>
</evidence>
<comment type="similarity">
    <text evidence="3 11">Belongs to the purine nucleoside phosphorylase YfiH/LACC1 family.</text>
</comment>
<dbReference type="GO" id="GO:0017061">
    <property type="term" value="F:S-methyl-5-thioadenosine phosphorylase activity"/>
    <property type="evidence" value="ECO:0007669"/>
    <property type="project" value="UniProtKB-EC"/>
</dbReference>
<dbReference type="PANTHER" id="PTHR30616:SF2">
    <property type="entry name" value="PURINE NUCLEOSIDE PHOSPHORYLASE LACC1"/>
    <property type="match status" value="1"/>
</dbReference>